<proteinExistence type="predicted"/>
<dbReference type="InterPro" id="IPR036754">
    <property type="entry name" value="YbaK/aa-tRNA-synt-asso_dom_sf"/>
</dbReference>
<evidence type="ECO:0000313" key="3">
    <source>
        <dbReference type="EMBL" id="MCE8051339.1"/>
    </source>
</evidence>
<accession>A0AAW4YR15</accession>
<name>A0AAW4YR15_9GAMM</name>
<evidence type="ECO:0000259" key="1">
    <source>
        <dbReference type="Pfam" id="PF04073"/>
    </source>
</evidence>
<dbReference type="Gene3D" id="3.90.960.10">
    <property type="entry name" value="YbaK/aminoacyl-tRNA synthetase-associated domain"/>
    <property type="match status" value="1"/>
</dbReference>
<keyword evidence="4" id="KW-1185">Reference proteome</keyword>
<dbReference type="EMBL" id="JABFTS010000002">
    <property type="protein sequence ID" value="MCE8051339.1"/>
    <property type="molecule type" value="Genomic_DNA"/>
</dbReference>
<dbReference type="SUPFAM" id="SSF55826">
    <property type="entry name" value="YbaK/ProRS associated domain"/>
    <property type="match status" value="1"/>
</dbReference>
<feature type="domain" description="YbaK/aminoacyl-tRNA synthetase-associated" evidence="1">
    <location>
        <begin position="28"/>
        <end position="143"/>
    </location>
</feature>
<evidence type="ECO:0000313" key="4">
    <source>
        <dbReference type="Proteomes" id="UP001320154"/>
    </source>
</evidence>
<dbReference type="CDD" id="cd04332">
    <property type="entry name" value="YbaK_like"/>
    <property type="match status" value="1"/>
</dbReference>
<evidence type="ECO:0000313" key="2">
    <source>
        <dbReference type="EMBL" id="MCE8047931.1"/>
    </source>
</evidence>
<dbReference type="InterPro" id="IPR007214">
    <property type="entry name" value="YbaK/aa-tRNA-synth-assoc-dom"/>
</dbReference>
<sequence>MAIPATLREYLRACDIDYEEVKHDYEVSASRIAQQSHVTGEQLAKAIMLHSRSGYRVAVLPSTCDADLESLSRLFNEPVELAEEDEIVNRFNDCDPGAITPVGQAYGLQVYVDDMLRHQPDIYFDAGDHETLLHMSGREFEKLMGACPHGQFSRHH</sequence>
<dbReference type="AlphaFoldDB" id="A0AAW4YR15"/>
<organism evidence="3 5">
    <name type="scientific">Billgrantia desiderata</name>
    <dbReference type="NCBI Taxonomy" id="52021"/>
    <lineage>
        <taxon>Bacteria</taxon>
        <taxon>Pseudomonadati</taxon>
        <taxon>Pseudomonadota</taxon>
        <taxon>Gammaproteobacteria</taxon>
        <taxon>Oceanospirillales</taxon>
        <taxon>Halomonadaceae</taxon>
        <taxon>Billgrantia</taxon>
    </lineage>
</organism>
<protein>
    <submittedName>
        <fullName evidence="3">YbaK/EbsC family protein</fullName>
    </submittedName>
</protein>
<gene>
    <name evidence="2" type="ORF">HOP60_14475</name>
    <name evidence="3" type="ORF">HOP61_08555</name>
</gene>
<comment type="caution">
    <text evidence="3">The sequence shown here is derived from an EMBL/GenBank/DDBJ whole genome shotgun (WGS) entry which is preliminary data.</text>
</comment>
<dbReference type="Pfam" id="PF04073">
    <property type="entry name" value="tRNA_edit"/>
    <property type="match status" value="1"/>
</dbReference>
<evidence type="ECO:0000313" key="5">
    <source>
        <dbReference type="Proteomes" id="UP001320178"/>
    </source>
</evidence>
<dbReference type="RefSeq" id="WP_086510327.1">
    <property type="nucleotide sequence ID" value="NZ_FNVC01000007.1"/>
</dbReference>
<dbReference type="Proteomes" id="UP001320178">
    <property type="component" value="Unassembled WGS sequence"/>
</dbReference>
<dbReference type="EMBL" id="JABFTQ010000009">
    <property type="protein sequence ID" value="MCE8047931.1"/>
    <property type="molecule type" value="Genomic_DNA"/>
</dbReference>
<dbReference type="Proteomes" id="UP001320154">
    <property type="component" value="Unassembled WGS sequence"/>
</dbReference>
<reference evidence="3" key="1">
    <citation type="submission" date="2020-05" db="EMBL/GenBank/DDBJ databases">
        <authorList>
            <person name="Wang L."/>
            <person name="Shao Z."/>
        </authorList>
    </citation>
    <scope>NUCLEOTIDE SEQUENCE</scope>
    <source>
        <strain evidence="2">MCCC 1A05748</strain>
        <strain evidence="3">MCCC 1A05776</strain>
    </source>
</reference>
<dbReference type="GO" id="GO:0002161">
    <property type="term" value="F:aminoacyl-tRNA deacylase activity"/>
    <property type="evidence" value="ECO:0007669"/>
    <property type="project" value="InterPro"/>
</dbReference>
<reference evidence="3 4" key="2">
    <citation type="journal article" date="2021" name="Front. Microbiol.">
        <title>Aerobic Denitrification and Heterotrophic Sulfur Oxidation in the Genus Halomonas Revealed by Six Novel Species Characterizations and Genome-Based Analysis.</title>
        <authorList>
            <person name="Wang L."/>
            <person name="Shao Z."/>
        </authorList>
    </citation>
    <scope>NUCLEOTIDE SEQUENCE</scope>
    <source>
        <strain evidence="2 4">MCCC 1A05748</strain>
        <strain evidence="3">MCCC 1A05776</strain>
    </source>
</reference>